<dbReference type="CDD" id="cd07812">
    <property type="entry name" value="SRPBCC"/>
    <property type="match status" value="1"/>
</dbReference>
<proteinExistence type="predicted"/>
<reference evidence="1" key="1">
    <citation type="submission" date="2016-01" db="EMBL/GenBank/DDBJ databases">
        <title>Complete genome of Planococcus kocurri type strain.</title>
        <authorList>
            <person name="See-Too W.S."/>
        </authorList>
    </citation>
    <scope>NUCLEOTIDE SEQUENCE [LARGE SCALE GENOMIC DNA]</scope>
    <source>
        <strain evidence="1">ATCC 43650</strain>
    </source>
</reference>
<organism evidence="1 2">
    <name type="scientific">Planococcus kocurii</name>
    <dbReference type="NCBI Taxonomy" id="1374"/>
    <lineage>
        <taxon>Bacteria</taxon>
        <taxon>Bacillati</taxon>
        <taxon>Bacillota</taxon>
        <taxon>Bacilli</taxon>
        <taxon>Bacillales</taxon>
        <taxon>Caryophanaceae</taxon>
        <taxon>Planococcus</taxon>
    </lineage>
</organism>
<protein>
    <recommendedName>
        <fullName evidence="3">SRPBCC family protein</fullName>
    </recommendedName>
</protein>
<evidence type="ECO:0000313" key="2">
    <source>
        <dbReference type="Proteomes" id="UP000065533"/>
    </source>
</evidence>
<evidence type="ECO:0000313" key="1">
    <source>
        <dbReference type="EMBL" id="ALS78707.1"/>
    </source>
</evidence>
<dbReference type="SUPFAM" id="SSF55961">
    <property type="entry name" value="Bet v1-like"/>
    <property type="match status" value="1"/>
</dbReference>
<evidence type="ECO:0008006" key="3">
    <source>
        <dbReference type="Google" id="ProtNLM"/>
    </source>
</evidence>
<sequence length="149" mass="16895">MIQWNEQRIIAAPIDQVWALFSDEQLQRIMPQLEKHQLIEGSPNRVGSKYAQQNRIAGRLVSYVMEITAYTDLPEQKRKDIHFVAAGLFEITLSFALSRLDAERTLFVYSGSNKGANVIGKTLLKIDPHDSSKQQVDELLARVVKIAES</sequence>
<dbReference type="Pfam" id="PF10604">
    <property type="entry name" value="Polyketide_cyc2"/>
    <property type="match status" value="1"/>
</dbReference>
<dbReference type="RefSeq" id="WP_058385366.1">
    <property type="nucleotide sequence ID" value="NZ_CP013661.2"/>
</dbReference>
<dbReference type="InterPro" id="IPR019587">
    <property type="entry name" value="Polyketide_cyclase/dehydratase"/>
</dbReference>
<dbReference type="Proteomes" id="UP000065533">
    <property type="component" value="Chromosome"/>
</dbReference>
<keyword evidence="2" id="KW-1185">Reference proteome</keyword>
<accession>A0ABM5WWI1</accession>
<gene>
    <name evidence="1" type="ORF">AUO94_08545</name>
</gene>
<dbReference type="InterPro" id="IPR023393">
    <property type="entry name" value="START-like_dom_sf"/>
</dbReference>
<dbReference type="EMBL" id="CP013661">
    <property type="protein sequence ID" value="ALS78707.1"/>
    <property type="molecule type" value="Genomic_DNA"/>
</dbReference>
<dbReference type="Gene3D" id="3.30.530.20">
    <property type="match status" value="1"/>
</dbReference>
<name>A0ABM5WWI1_9BACL</name>